<protein>
    <recommendedName>
        <fullName evidence="3">Tail completion protein</fullName>
    </recommendedName>
</protein>
<proteinExistence type="predicted"/>
<evidence type="ECO:0000313" key="1">
    <source>
        <dbReference type="EMBL" id="CAB4187231.1"/>
    </source>
</evidence>
<organism evidence="1">
    <name type="scientific">uncultured Caudovirales phage</name>
    <dbReference type="NCBI Taxonomy" id="2100421"/>
    <lineage>
        <taxon>Viruses</taxon>
        <taxon>Duplodnaviria</taxon>
        <taxon>Heunggongvirae</taxon>
        <taxon>Uroviricota</taxon>
        <taxon>Caudoviricetes</taxon>
        <taxon>Peduoviridae</taxon>
        <taxon>Maltschvirus</taxon>
        <taxon>Maltschvirus maltsch</taxon>
    </lineage>
</organism>
<reference evidence="1" key="1">
    <citation type="submission" date="2020-05" db="EMBL/GenBank/DDBJ databases">
        <authorList>
            <person name="Chiriac C."/>
            <person name="Salcher M."/>
            <person name="Ghai R."/>
            <person name="Kavagutti S V."/>
        </authorList>
    </citation>
    <scope>NUCLEOTIDE SEQUENCE</scope>
</reference>
<name>A0A6J5R0V1_9CAUD</name>
<evidence type="ECO:0008006" key="3">
    <source>
        <dbReference type="Google" id="ProtNLM"/>
    </source>
</evidence>
<dbReference type="EMBL" id="LR797478">
    <property type="protein sequence ID" value="CAB4219243.1"/>
    <property type="molecule type" value="Genomic_DNA"/>
</dbReference>
<sequence>MSSQNNPFDYAESIQFQLASIVSPVPVYSLFNRNYATEPKFLTWQLRNVHQPVYTGQNQSNKGIDRPIFQTTVFAKTMTEAFNLANTILQSLHGYSGMFGDPSGGGFFIAKADVDWLYHTYDNDLGLHQIILDTTLDIPT</sequence>
<dbReference type="EMBL" id="LR797112">
    <property type="protein sequence ID" value="CAB4187231.1"/>
    <property type="molecule type" value="Genomic_DNA"/>
</dbReference>
<evidence type="ECO:0000313" key="2">
    <source>
        <dbReference type="EMBL" id="CAB4219243.1"/>
    </source>
</evidence>
<gene>
    <name evidence="1" type="ORF">UFOVP1163_8</name>
    <name evidence="2" type="ORF">UFOVP1613_6</name>
</gene>
<accession>A0A6J5R0V1</accession>